<comment type="caution">
    <text evidence="1">The sequence shown here is derived from an EMBL/GenBank/DDBJ whole genome shotgun (WGS) entry which is preliminary data.</text>
</comment>
<proteinExistence type="predicted"/>
<keyword evidence="2" id="KW-1185">Reference proteome</keyword>
<dbReference type="EMBL" id="SMCO01000008">
    <property type="protein sequence ID" value="TCV85905.1"/>
    <property type="molecule type" value="Genomic_DNA"/>
</dbReference>
<gene>
    <name evidence="1" type="ORF">EDC63_108113</name>
</gene>
<dbReference type="OrthoDB" id="1431065at2"/>
<sequence length="197" mass="21910">MLRIVNIEEIQNMLSSISGLVDLQQRRDANFDDKVKLWLAKLEKMLERNRIMQVGEVATLRGLILSAENGITPPGIEIHGNSTKRKIIEAAVTFSLRQASSVVSTILQKEVDRISDAERMMRQIIAMAKSKGLIPEIPEASDHTEVLKFIWRTLSANPEIAPGTTNVEGLVGPHDALIILDRIIASDLQTTKLHLES</sequence>
<evidence type="ECO:0000313" key="2">
    <source>
        <dbReference type="Proteomes" id="UP000295367"/>
    </source>
</evidence>
<organism evidence="1 2">
    <name type="scientific">Sulfurirhabdus autotrophica</name>
    <dbReference type="NCBI Taxonomy" id="1706046"/>
    <lineage>
        <taxon>Bacteria</taxon>
        <taxon>Pseudomonadati</taxon>
        <taxon>Pseudomonadota</taxon>
        <taxon>Betaproteobacteria</taxon>
        <taxon>Nitrosomonadales</taxon>
        <taxon>Sulfuricellaceae</taxon>
        <taxon>Sulfurirhabdus</taxon>
    </lineage>
</organism>
<name>A0A4R3Y1B6_9PROT</name>
<dbReference type="RefSeq" id="WP_124946621.1">
    <property type="nucleotide sequence ID" value="NZ_BHVT01000037.1"/>
</dbReference>
<dbReference type="Proteomes" id="UP000295367">
    <property type="component" value="Unassembled WGS sequence"/>
</dbReference>
<protein>
    <submittedName>
        <fullName evidence="1">Uncharacterized protein</fullName>
    </submittedName>
</protein>
<dbReference type="AlphaFoldDB" id="A0A4R3Y1B6"/>
<reference evidence="1 2" key="1">
    <citation type="submission" date="2019-03" db="EMBL/GenBank/DDBJ databases">
        <title>Genomic Encyclopedia of Type Strains, Phase IV (KMG-IV): sequencing the most valuable type-strain genomes for metagenomic binning, comparative biology and taxonomic classification.</title>
        <authorList>
            <person name="Goeker M."/>
        </authorList>
    </citation>
    <scope>NUCLEOTIDE SEQUENCE [LARGE SCALE GENOMIC DNA]</scope>
    <source>
        <strain evidence="1 2">DSM 100309</strain>
    </source>
</reference>
<evidence type="ECO:0000313" key="1">
    <source>
        <dbReference type="EMBL" id="TCV85905.1"/>
    </source>
</evidence>
<accession>A0A4R3Y1B6</accession>